<protein>
    <submittedName>
        <fullName evidence="2">Uncharacterized protein</fullName>
    </submittedName>
</protein>
<feature type="region of interest" description="Disordered" evidence="1">
    <location>
        <begin position="108"/>
        <end position="147"/>
    </location>
</feature>
<evidence type="ECO:0000313" key="2">
    <source>
        <dbReference type="EMBL" id="OTN65675.1"/>
    </source>
</evidence>
<gene>
    <name evidence="2" type="ORF">PKNOH_S110099100</name>
</gene>
<dbReference type="VEuPathDB" id="PlasmoDB:PKNOH_S110099100"/>
<dbReference type="VEuPathDB" id="PlasmoDB:PKNH_1228200"/>
<evidence type="ECO:0000256" key="1">
    <source>
        <dbReference type="SAM" id="MobiDB-lite"/>
    </source>
</evidence>
<comment type="caution">
    <text evidence="2">The sequence shown here is derived from an EMBL/GenBank/DDBJ whole genome shotgun (WGS) entry which is preliminary data.</text>
</comment>
<dbReference type="OMA" id="MAYFDMA"/>
<feature type="compositionally biased region" description="Acidic residues" evidence="1">
    <location>
        <begin position="290"/>
        <end position="305"/>
    </location>
</feature>
<feature type="compositionally biased region" description="Basic and acidic residues" evidence="1">
    <location>
        <begin position="342"/>
        <end position="361"/>
    </location>
</feature>
<feature type="region of interest" description="Disordered" evidence="1">
    <location>
        <begin position="1"/>
        <end position="26"/>
    </location>
</feature>
<feature type="region of interest" description="Disordered" evidence="1">
    <location>
        <begin position="81"/>
        <end position="100"/>
    </location>
</feature>
<dbReference type="Proteomes" id="UP000195012">
    <property type="component" value="Unassembled WGS sequence"/>
</dbReference>
<evidence type="ECO:0000313" key="3">
    <source>
        <dbReference type="Proteomes" id="UP000195012"/>
    </source>
</evidence>
<accession>A0A1Y3DQN2</accession>
<proteinExistence type="predicted"/>
<feature type="region of interest" description="Disordered" evidence="1">
    <location>
        <begin position="565"/>
        <end position="588"/>
    </location>
</feature>
<feature type="compositionally biased region" description="Acidic residues" evidence="1">
    <location>
        <begin position="130"/>
        <end position="147"/>
    </location>
</feature>
<organism evidence="2 3">
    <name type="scientific">Plasmodium knowlesi</name>
    <dbReference type="NCBI Taxonomy" id="5850"/>
    <lineage>
        <taxon>Eukaryota</taxon>
        <taxon>Sar</taxon>
        <taxon>Alveolata</taxon>
        <taxon>Apicomplexa</taxon>
        <taxon>Aconoidasida</taxon>
        <taxon>Haemosporida</taxon>
        <taxon>Plasmodiidae</taxon>
        <taxon>Plasmodium</taxon>
        <taxon>Plasmodium (Plasmodium)</taxon>
    </lineage>
</organism>
<feature type="compositionally biased region" description="Low complexity" evidence="1">
    <location>
        <begin position="377"/>
        <end position="388"/>
    </location>
</feature>
<feature type="compositionally biased region" description="Polar residues" evidence="1">
    <location>
        <begin position="742"/>
        <end position="753"/>
    </location>
</feature>
<feature type="region of interest" description="Disordered" evidence="1">
    <location>
        <begin position="730"/>
        <end position="779"/>
    </location>
</feature>
<feature type="region of interest" description="Disordered" evidence="1">
    <location>
        <begin position="286"/>
        <end position="361"/>
    </location>
</feature>
<feature type="compositionally biased region" description="Basic and acidic residues" evidence="1">
    <location>
        <begin position="1"/>
        <end position="14"/>
    </location>
</feature>
<feature type="region of interest" description="Disordered" evidence="1">
    <location>
        <begin position="623"/>
        <end position="646"/>
    </location>
</feature>
<dbReference type="EMBL" id="NETL01000025">
    <property type="protein sequence ID" value="OTN65675.1"/>
    <property type="molecule type" value="Genomic_DNA"/>
</dbReference>
<name>A0A1Y3DQN2_PLAKN</name>
<dbReference type="OrthoDB" id="21550at2759"/>
<reference evidence="2 3" key="1">
    <citation type="submission" date="2017-05" db="EMBL/GenBank/DDBJ databases">
        <title>PacBio assembly of a Plasmodium knowlesi genome sequence with Hi-C correction and manual annotation of the SICAvar gene family.</title>
        <authorList>
            <person name="Lapp S.A."/>
            <person name="Geraldo J.A."/>
            <person name="Chien J.-T."/>
            <person name="Ay F."/>
            <person name="Pakala S.B."/>
            <person name="Batugedara G."/>
            <person name="Humphrey J.C."/>
            <person name="Debarry J.D."/>
            <person name="Le Roch K.G."/>
            <person name="Galinski M.R."/>
            <person name="Kissinger J.C."/>
        </authorList>
    </citation>
    <scope>NUCLEOTIDE SEQUENCE [LARGE SCALE GENOMIC DNA]</scope>
    <source>
        <strain evidence="3">Malayan Strain Pk1 (A+)</strain>
    </source>
</reference>
<feature type="region of interest" description="Disordered" evidence="1">
    <location>
        <begin position="374"/>
        <end position="394"/>
    </location>
</feature>
<dbReference type="eggNOG" id="ENOG502QX77">
    <property type="taxonomic scope" value="Eukaryota"/>
</dbReference>
<feature type="compositionally biased region" description="Basic and acidic residues" evidence="1">
    <location>
        <begin position="306"/>
        <end position="326"/>
    </location>
</feature>
<dbReference type="VEuPathDB" id="PlasmoDB:PKA1H_120033000"/>
<feature type="region of interest" description="Disordered" evidence="1">
    <location>
        <begin position="46"/>
        <end position="66"/>
    </location>
</feature>
<dbReference type="AlphaFoldDB" id="A0A1Y3DQN2"/>
<feature type="compositionally biased region" description="Polar residues" evidence="1">
    <location>
        <begin position="761"/>
        <end position="779"/>
    </location>
</feature>
<sequence length="859" mass="96452">MLKQMEESLERQEEGNDPPMVGSSSQDVHMIKGNVEEGCNSKEGCEILPIDGSDGHLGKRKRGVEGGEYMEDIQGKYKEGSKVNSTEYLPHGNEEEKGDAKRIMRIRGRRCAGKNPPPMNRRNTRKSVQLEEDNIDGENIPLEDGDEETEILMSKDQEGNIVMEEYEDNLSDASSAQSNYGKYKDVDPDDLIYLYENENMGNFKSTKELATEEGVAEATTEEPEEEVPVARYLDKDYKGQIIIDGKNEVDELLLATRMAYFDMANQNRDSAPELIKQNTSVDFLKANKDEENESSVDCSEDEASDRDESVEQFRHSDEDGSVHDDEQPVCDPIVHFSGNPGESDKKEGQNADAHGEEGKGIREVINDDSEDGMIKSTTNGETNGVTNGADNGDTLSQDQAESTMMDKSAKCVFPEEKNPFNKQSRIRLMGAPESVKEDIPIEKIGKLIKLQDDVLTVHAFKCEYYLSVASVLCLDNRRIIGCIINVSSNETEIFYYARVLFPNVKNELTPNIDIYVDKKHAVYMNVGVNICSELFKVFRNPAIPFVFINYKDLYNIADAQLAQSTNGNQQEGGADTDENEINSGKQNEHTMSDWLRKIALSTTTSAGKNANKSWRRNVSSQNVTLYDSTNRNKNYQSYGKNYSSPRARAGRNYAYVSSRRPSNYRFKNMSYVTSVRDNKMTSLHGSASASLSTRGGENGAYVGAPIMSGNVSYGHDIHMSSSYNYKDAQNYGSGTPHDASISEMQSGHATYSTEAREPNAHSHQTYRLPSLPPQYNQQFSSHDYSKTTVLSSHDERRSAYPGESTNYTHRGSFYSMHKTNHATYRTNRYLYNKMKRGPPFRNITIVNSNDRGSFKTEEK</sequence>
<feature type="compositionally biased region" description="Polar residues" evidence="1">
    <location>
        <begin position="623"/>
        <end position="644"/>
    </location>
</feature>